<dbReference type="Pfam" id="PF05419">
    <property type="entry name" value="GUN4"/>
    <property type="match status" value="1"/>
</dbReference>
<dbReference type="PANTHER" id="PTHR34800">
    <property type="entry name" value="TETRAPYRROLE-BINDING PROTEIN, CHLOROPLASTIC"/>
    <property type="match status" value="1"/>
</dbReference>
<dbReference type="Gene3D" id="1.25.40.620">
    <property type="match status" value="1"/>
</dbReference>
<evidence type="ECO:0000256" key="1">
    <source>
        <dbReference type="SAM" id="MobiDB-lite"/>
    </source>
</evidence>
<dbReference type="RefSeq" id="WP_102180054.1">
    <property type="nucleotide sequence ID" value="NZ_NMQE01000020.1"/>
</dbReference>
<gene>
    <name evidence="3" type="ORF">CEN46_00835</name>
</gene>
<feature type="region of interest" description="Disordered" evidence="1">
    <location>
        <begin position="1"/>
        <end position="26"/>
    </location>
</feature>
<comment type="caution">
    <text evidence="3">The sequence shown here is derived from an EMBL/GenBank/DDBJ whole genome shotgun (WGS) entry which is preliminary data.</text>
</comment>
<feature type="compositionally biased region" description="Polar residues" evidence="1">
    <location>
        <begin position="1"/>
        <end position="20"/>
    </location>
</feature>
<dbReference type="SUPFAM" id="SSF140869">
    <property type="entry name" value="GUN4-like"/>
    <property type="match status" value="1"/>
</dbReference>
<dbReference type="InterPro" id="IPR008629">
    <property type="entry name" value="GUN4-like"/>
</dbReference>
<feature type="domain" description="GUN4-like" evidence="2">
    <location>
        <begin position="18"/>
        <end position="110"/>
    </location>
</feature>
<evidence type="ECO:0000259" key="2">
    <source>
        <dbReference type="Pfam" id="PF05419"/>
    </source>
</evidence>
<reference evidence="3 4" key="1">
    <citation type="submission" date="2017-07" db="EMBL/GenBank/DDBJ databases">
        <title>Genomes of Fischerella (Mastigocladus) sp. strains.</title>
        <authorList>
            <person name="Miller S.R."/>
        </authorList>
    </citation>
    <scope>NUCLEOTIDE SEQUENCE [LARGE SCALE GENOMIC DNA]</scope>
    <source>
        <strain evidence="3 4">CCMEE 5318</strain>
    </source>
</reference>
<dbReference type="CDD" id="cd16383">
    <property type="entry name" value="GUN4"/>
    <property type="match status" value="1"/>
</dbReference>
<evidence type="ECO:0000313" key="3">
    <source>
        <dbReference type="EMBL" id="PMB27748.1"/>
    </source>
</evidence>
<protein>
    <recommendedName>
        <fullName evidence="2">GUN4-like domain-containing protein</fullName>
    </recommendedName>
</protein>
<proteinExistence type="predicted"/>
<dbReference type="Proteomes" id="UP000235081">
    <property type="component" value="Unassembled WGS sequence"/>
</dbReference>
<accession>A0A2N6LPG7</accession>
<organism evidence="3 4">
    <name type="scientific">Fischerella thermalis CCMEE 5318</name>
    <dbReference type="NCBI Taxonomy" id="2019666"/>
    <lineage>
        <taxon>Bacteria</taxon>
        <taxon>Bacillati</taxon>
        <taxon>Cyanobacteriota</taxon>
        <taxon>Cyanophyceae</taxon>
        <taxon>Nostocales</taxon>
        <taxon>Hapalosiphonaceae</taxon>
        <taxon>Fischerella</taxon>
    </lineage>
</organism>
<name>A0A2N6LPG7_9CYAN</name>
<evidence type="ECO:0000313" key="4">
    <source>
        <dbReference type="Proteomes" id="UP000235081"/>
    </source>
</evidence>
<dbReference type="EMBL" id="NMQE01000020">
    <property type="protein sequence ID" value="PMB27748.1"/>
    <property type="molecule type" value="Genomic_DNA"/>
</dbReference>
<dbReference type="Gene3D" id="1.10.10.1770">
    <property type="entry name" value="Gun4-like"/>
    <property type="match status" value="1"/>
</dbReference>
<sequence>MKPSNSQGDGTGSSRPSSSEDCLDTKSLRNFPSTDLLTIDQLWVKYSEGKFGFSVQKRIWESVGGKLNAEHEIALKFGSKIGWYINDNWIDKDELKFTIDNANEGHLPSVYSTGLYSNSYYN</sequence>
<dbReference type="PANTHER" id="PTHR34800:SF1">
    <property type="entry name" value="TETRAPYRROLE-BINDING PROTEIN, CHLOROPLASTIC"/>
    <property type="match status" value="1"/>
</dbReference>
<dbReference type="GO" id="GO:0046906">
    <property type="term" value="F:tetrapyrrole binding"/>
    <property type="evidence" value="ECO:0007669"/>
    <property type="project" value="TreeGrafter"/>
</dbReference>
<dbReference type="AlphaFoldDB" id="A0A2N6LPG7"/>
<dbReference type="InterPro" id="IPR037215">
    <property type="entry name" value="GUN4-like_sf"/>
</dbReference>
<dbReference type="GO" id="GO:0030288">
    <property type="term" value="C:outer membrane-bounded periplasmic space"/>
    <property type="evidence" value="ECO:0007669"/>
    <property type="project" value="TreeGrafter"/>
</dbReference>